<sequence length="195" mass="21318">MPASSSSSLPLDREADGPDNPDTRFEEDVDAEIDELETTTSEPSLEAESSDGLPRSVDQDARTLYSTTSTPSARLPPDTNTTSDRSTDSIMVPPSTQPARSHPPTLSKRAMKQGEALDKHLSSLRASDRANLSHLPPAQQRALLLSQLGQLENAKRAENHQRGNLESKGNLFGCQRKTFLVRVPPHFGNVRSLKH</sequence>
<reference evidence="2" key="1">
    <citation type="submission" date="2023-08" db="EMBL/GenBank/DDBJ databases">
        <title>Black Yeasts Isolated from many extreme environments.</title>
        <authorList>
            <person name="Coleine C."/>
            <person name="Stajich J.E."/>
            <person name="Selbmann L."/>
        </authorList>
    </citation>
    <scope>NUCLEOTIDE SEQUENCE</scope>
    <source>
        <strain evidence="2">CCFEE 5810</strain>
    </source>
</reference>
<gene>
    <name evidence="2" type="ORF">LTR97_002383</name>
</gene>
<dbReference type="Proteomes" id="UP001310594">
    <property type="component" value="Unassembled WGS sequence"/>
</dbReference>
<feature type="compositionally biased region" description="Low complexity" evidence="1">
    <location>
        <begin position="38"/>
        <end position="47"/>
    </location>
</feature>
<name>A0AAN8A5D0_9PEZI</name>
<dbReference type="AlphaFoldDB" id="A0AAN8A5D0"/>
<protein>
    <submittedName>
        <fullName evidence="2">Uncharacterized protein</fullName>
    </submittedName>
</protein>
<evidence type="ECO:0000313" key="3">
    <source>
        <dbReference type="Proteomes" id="UP001310594"/>
    </source>
</evidence>
<evidence type="ECO:0000256" key="1">
    <source>
        <dbReference type="SAM" id="MobiDB-lite"/>
    </source>
</evidence>
<dbReference type="EMBL" id="JAVRQU010000003">
    <property type="protein sequence ID" value="KAK5705265.1"/>
    <property type="molecule type" value="Genomic_DNA"/>
</dbReference>
<feature type="region of interest" description="Disordered" evidence="1">
    <location>
        <begin position="1"/>
        <end position="115"/>
    </location>
</feature>
<feature type="compositionally biased region" description="Basic and acidic residues" evidence="1">
    <location>
        <begin position="11"/>
        <end position="26"/>
    </location>
</feature>
<feature type="compositionally biased region" description="Acidic residues" evidence="1">
    <location>
        <begin position="27"/>
        <end position="37"/>
    </location>
</feature>
<organism evidence="2 3">
    <name type="scientific">Elasticomyces elasticus</name>
    <dbReference type="NCBI Taxonomy" id="574655"/>
    <lineage>
        <taxon>Eukaryota</taxon>
        <taxon>Fungi</taxon>
        <taxon>Dikarya</taxon>
        <taxon>Ascomycota</taxon>
        <taxon>Pezizomycotina</taxon>
        <taxon>Dothideomycetes</taxon>
        <taxon>Dothideomycetidae</taxon>
        <taxon>Mycosphaerellales</taxon>
        <taxon>Teratosphaeriaceae</taxon>
        <taxon>Elasticomyces</taxon>
    </lineage>
</organism>
<proteinExistence type="predicted"/>
<accession>A0AAN8A5D0</accession>
<comment type="caution">
    <text evidence="2">The sequence shown here is derived from an EMBL/GenBank/DDBJ whole genome shotgun (WGS) entry which is preliminary data.</text>
</comment>
<evidence type="ECO:0000313" key="2">
    <source>
        <dbReference type="EMBL" id="KAK5705265.1"/>
    </source>
</evidence>